<evidence type="ECO:0000313" key="3">
    <source>
        <dbReference type="EMBL" id="HHV67142.1"/>
    </source>
</evidence>
<organism evidence="3 4">
    <name type="scientific">Brucella intermedia</name>
    <dbReference type="NCBI Taxonomy" id="94625"/>
    <lineage>
        <taxon>Bacteria</taxon>
        <taxon>Pseudomonadati</taxon>
        <taxon>Pseudomonadota</taxon>
        <taxon>Alphaproteobacteria</taxon>
        <taxon>Hyphomicrobiales</taxon>
        <taxon>Brucellaceae</taxon>
        <taxon>Brucella/Ochrobactrum group</taxon>
        <taxon>Brucella</taxon>
    </lineage>
</organism>
<protein>
    <submittedName>
        <fullName evidence="3">Uncharacterized protein</fullName>
    </submittedName>
</protein>
<feature type="compositionally biased region" description="Polar residues" evidence="1">
    <location>
        <begin position="68"/>
        <end position="82"/>
    </location>
</feature>
<evidence type="ECO:0000256" key="2">
    <source>
        <dbReference type="SAM" id="Phobius"/>
    </source>
</evidence>
<evidence type="ECO:0000313" key="4">
    <source>
        <dbReference type="Proteomes" id="UP000551563"/>
    </source>
</evidence>
<reference evidence="3 4" key="1">
    <citation type="journal article" date="2020" name="Biotechnol. Biofuels">
        <title>New insights from the biogas microbiome by comprehensive genome-resolved metagenomics of nearly 1600 species originating from multiple anaerobic digesters.</title>
        <authorList>
            <person name="Campanaro S."/>
            <person name="Treu L."/>
            <person name="Rodriguez-R L.M."/>
            <person name="Kovalovszki A."/>
            <person name="Ziels R.M."/>
            <person name="Maus I."/>
            <person name="Zhu X."/>
            <person name="Kougias P.G."/>
            <person name="Basile A."/>
            <person name="Luo G."/>
            <person name="Schluter A."/>
            <person name="Konstantinidis K.T."/>
            <person name="Angelidaki I."/>
        </authorList>
    </citation>
    <scope>NUCLEOTIDE SEQUENCE [LARGE SCALE GENOMIC DNA]</scope>
    <source>
        <strain evidence="3">AS04akNAM_66</strain>
    </source>
</reference>
<dbReference type="Proteomes" id="UP000551563">
    <property type="component" value="Unassembled WGS sequence"/>
</dbReference>
<sequence length="82" mass="8582">MPDLQTRHTRAVAAISSDRFHKYLMTSAAVALISIVVPSFAAANEWTGAISNDFFEPGNWDDGAGPQGDSSSVNNGSAIGTI</sequence>
<feature type="transmembrane region" description="Helical" evidence="2">
    <location>
        <begin position="23"/>
        <end position="43"/>
    </location>
</feature>
<keyword evidence="2" id="KW-1133">Transmembrane helix</keyword>
<keyword evidence="2" id="KW-0812">Transmembrane</keyword>
<gene>
    <name evidence="3" type="ORF">GXX48_05805</name>
</gene>
<dbReference type="EMBL" id="DUMN01000173">
    <property type="protein sequence ID" value="HHV67142.1"/>
    <property type="molecule type" value="Genomic_DNA"/>
</dbReference>
<comment type="caution">
    <text evidence="3">The sequence shown here is derived from an EMBL/GenBank/DDBJ whole genome shotgun (WGS) entry which is preliminary data.</text>
</comment>
<name>A0A7V6P9Y7_9HYPH</name>
<evidence type="ECO:0000256" key="1">
    <source>
        <dbReference type="SAM" id="MobiDB-lite"/>
    </source>
</evidence>
<proteinExistence type="predicted"/>
<dbReference type="AlphaFoldDB" id="A0A7V6P9Y7"/>
<accession>A0A7V6P9Y7</accession>
<keyword evidence="2" id="KW-0472">Membrane</keyword>
<feature type="non-terminal residue" evidence="3">
    <location>
        <position position="82"/>
    </location>
</feature>
<feature type="region of interest" description="Disordered" evidence="1">
    <location>
        <begin position="57"/>
        <end position="82"/>
    </location>
</feature>